<dbReference type="EMBL" id="JBEVCJ010000005">
    <property type="protein sequence ID" value="MET1254656.1"/>
    <property type="molecule type" value="Genomic_DNA"/>
</dbReference>
<protein>
    <submittedName>
        <fullName evidence="3">SMP-30/gluconolactonase/LRE family protein</fullName>
    </submittedName>
</protein>
<comment type="caution">
    <text evidence="3">The sequence shown here is derived from an EMBL/GenBank/DDBJ whole genome shotgun (WGS) entry which is preliminary data.</text>
</comment>
<gene>
    <name evidence="3" type="ORF">ABVT43_05915</name>
</gene>
<dbReference type="InterPro" id="IPR013658">
    <property type="entry name" value="SGL"/>
</dbReference>
<dbReference type="PANTHER" id="PTHR10907">
    <property type="entry name" value="REGUCALCIN"/>
    <property type="match status" value="1"/>
</dbReference>
<keyword evidence="4" id="KW-1185">Reference proteome</keyword>
<evidence type="ECO:0000256" key="1">
    <source>
        <dbReference type="ARBA" id="ARBA00008853"/>
    </source>
</evidence>
<dbReference type="InterPro" id="IPR011042">
    <property type="entry name" value="6-blade_b-propeller_TolB-like"/>
</dbReference>
<dbReference type="PANTHER" id="PTHR10907:SF47">
    <property type="entry name" value="REGUCALCIN"/>
    <property type="match status" value="1"/>
</dbReference>
<dbReference type="SUPFAM" id="SSF63829">
    <property type="entry name" value="Calcium-dependent phosphotriesterase"/>
    <property type="match status" value="1"/>
</dbReference>
<sequence>MKKRYFESDYVASLGESLFLDEKENKLYWLDIEQQKLIRYCFSKQNETIFQLPERASVILDCYEDKLVLATATGLYKFSLLSKNYEQIITSPEKYRSKQYRSNDGTKIDDDWYIYGIMNEKYTPNDGAVILVKNKTLTICYEGISIPNTFILLKDSFSILISDSLEKKIYRFQFNQDWSQVVNKKTWLDFSHFQCTPDGGCINTKGDIFITFWDGNKVVRFSKDGTVLDEYFLAAKRPTSCIYNENEMLFVSSANIKLNSIDLKNYPLSGKVFTVDLKND</sequence>
<organism evidence="3 4">
    <name type="scientific">Aliikangiella maris</name>
    <dbReference type="NCBI Taxonomy" id="3162458"/>
    <lineage>
        <taxon>Bacteria</taxon>
        <taxon>Pseudomonadati</taxon>
        <taxon>Pseudomonadota</taxon>
        <taxon>Gammaproteobacteria</taxon>
        <taxon>Oceanospirillales</taxon>
        <taxon>Pleioneaceae</taxon>
        <taxon>Aliikangiella</taxon>
    </lineage>
</organism>
<dbReference type="Gene3D" id="2.120.10.30">
    <property type="entry name" value="TolB, C-terminal domain"/>
    <property type="match status" value="1"/>
</dbReference>
<reference evidence="3 4" key="1">
    <citation type="submission" date="2024-06" db="EMBL/GenBank/DDBJ databases">
        <authorList>
            <person name="Li F."/>
        </authorList>
    </citation>
    <scope>NUCLEOTIDE SEQUENCE [LARGE SCALE GENOMIC DNA]</scope>
    <source>
        <strain evidence="3 4">GXAS 311</strain>
    </source>
</reference>
<dbReference type="Pfam" id="PF08450">
    <property type="entry name" value="SGL"/>
    <property type="match status" value="1"/>
</dbReference>
<evidence type="ECO:0000313" key="3">
    <source>
        <dbReference type="EMBL" id="MET1254656.1"/>
    </source>
</evidence>
<dbReference type="Proteomes" id="UP001548189">
    <property type="component" value="Unassembled WGS sequence"/>
</dbReference>
<name>A0ABV2BRS6_9GAMM</name>
<evidence type="ECO:0000259" key="2">
    <source>
        <dbReference type="Pfam" id="PF08450"/>
    </source>
</evidence>
<accession>A0ABV2BRS6</accession>
<feature type="domain" description="SMP-30/Gluconolactonase/LRE-like region" evidence="2">
    <location>
        <begin position="14"/>
        <end position="255"/>
    </location>
</feature>
<proteinExistence type="inferred from homology"/>
<comment type="similarity">
    <text evidence="1">Belongs to the SMP-30/CGR1 family.</text>
</comment>
<evidence type="ECO:0000313" key="4">
    <source>
        <dbReference type="Proteomes" id="UP001548189"/>
    </source>
</evidence>
<dbReference type="RefSeq" id="WP_353874233.1">
    <property type="nucleotide sequence ID" value="NZ_JBEVCJ010000005.1"/>
</dbReference>